<dbReference type="InterPro" id="IPR050300">
    <property type="entry name" value="GDXG_lipolytic_enzyme"/>
</dbReference>
<dbReference type="SUPFAM" id="SSF53474">
    <property type="entry name" value="alpha/beta-Hydrolases"/>
    <property type="match status" value="1"/>
</dbReference>
<dbReference type="AlphaFoldDB" id="A0A1W6LCT8"/>
<evidence type="ECO:0000313" key="3">
    <source>
        <dbReference type="Proteomes" id="UP000193427"/>
    </source>
</evidence>
<dbReference type="PANTHER" id="PTHR48081:SF9">
    <property type="entry name" value="CARBOXYLESTERASE"/>
    <property type="match status" value="1"/>
</dbReference>
<dbReference type="Proteomes" id="UP000193427">
    <property type="component" value="Chromosome"/>
</dbReference>
<dbReference type="EMBL" id="CP015118">
    <property type="protein sequence ID" value="ARN22043.1"/>
    <property type="molecule type" value="Genomic_DNA"/>
</dbReference>
<dbReference type="OrthoDB" id="9771666at2"/>
<dbReference type="PANTHER" id="PTHR48081">
    <property type="entry name" value="AB HYDROLASE SUPERFAMILY PROTEIN C4A8.06C"/>
    <property type="match status" value="1"/>
</dbReference>
<gene>
    <name evidence="2" type="ORF">A4W93_20255</name>
</gene>
<dbReference type="GO" id="GO:0016787">
    <property type="term" value="F:hydrolase activity"/>
    <property type="evidence" value="ECO:0007669"/>
    <property type="project" value="UniProtKB-KW"/>
</dbReference>
<sequence>MTLPYPSRRTTLALLLAGPLAACAPVTPLNVLASSSTYVLTEGVPYGSLPRQQLDVYTPVLPAPAGGWPVAVFLYGGTWTDGNRKDYRFVGEALASRGILTLVADYRVYPEVKYPTFLEDSAAAVAYALREAPRLGGNYRRVYVVGHSAGAYNAAMVALDDRWLKAQGTTPDALAGWVGLAGPYDFYPIENTTAQPVFDHPNYPPRSQPGEFVSARSPRTFLGSARTDKVVNPQRNTVALGDKLKAAGVPVQVRLYRHLGHVGVAATLAAPLRWLAPVLDDVANFIDTGRPARRTVS</sequence>
<accession>A0A1W6LCT8</accession>
<organism evidence="2 3">
    <name type="scientific">Piscinibacter gummiphilus</name>
    <dbReference type="NCBI Taxonomy" id="946333"/>
    <lineage>
        <taxon>Bacteria</taxon>
        <taxon>Pseudomonadati</taxon>
        <taxon>Pseudomonadota</taxon>
        <taxon>Betaproteobacteria</taxon>
        <taxon>Burkholderiales</taxon>
        <taxon>Sphaerotilaceae</taxon>
        <taxon>Piscinibacter</taxon>
    </lineage>
</organism>
<reference evidence="2 3" key="1">
    <citation type="submission" date="2016-04" db="EMBL/GenBank/DDBJ databases">
        <title>Complete genome sequence of natural rubber-degrading, novel Gram-negative bacterium, Rhizobacter gummiphilus strain NS21.</title>
        <authorList>
            <person name="Tabata M."/>
            <person name="Kasai D."/>
            <person name="Fukuda M."/>
        </authorList>
    </citation>
    <scope>NUCLEOTIDE SEQUENCE [LARGE SCALE GENOMIC DNA]</scope>
    <source>
        <strain evidence="2 3">NS21</strain>
    </source>
</reference>
<evidence type="ECO:0000256" key="1">
    <source>
        <dbReference type="ARBA" id="ARBA00022801"/>
    </source>
</evidence>
<keyword evidence="1" id="KW-0378">Hydrolase</keyword>
<dbReference type="InterPro" id="IPR049492">
    <property type="entry name" value="BD-FAE-like_dom"/>
</dbReference>
<keyword evidence="3" id="KW-1185">Reference proteome</keyword>
<dbReference type="KEGG" id="rgu:A4W93_20255"/>
<proteinExistence type="predicted"/>
<evidence type="ECO:0000313" key="2">
    <source>
        <dbReference type="EMBL" id="ARN22043.1"/>
    </source>
</evidence>
<dbReference type="RefSeq" id="WP_085752339.1">
    <property type="nucleotide sequence ID" value="NZ_BSPR01000006.1"/>
</dbReference>
<dbReference type="STRING" id="946333.A4W93_20255"/>
<dbReference type="Gene3D" id="3.40.50.1820">
    <property type="entry name" value="alpha/beta hydrolase"/>
    <property type="match status" value="1"/>
</dbReference>
<dbReference type="Pfam" id="PF20434">
    <property type="entry name" value="BD-FAE"/>
    <property type="match status" value="1"/>
</dbReference>
<dbReference type="InterPro" id="IPR029058">
    <property type="entry name" value="AB_hydrolase_fold"/>
</dbReference>
<protein>
    <submittedName>
        <fullName evidence="2">Esterase</fullName>
    </submittedName>
</protein>
<name>A0A1W6LCT8_9BURK</name>